<dbReference type="EMBL" id="BGPR01000328">
    <property type="protein sequence ID" value="GBM13474.1"/>
    <property type="molecule type" value="Genomic_DNA"/>
</dbReference>
<gene>
    <name evidence="1" type="ORF">AVEN_40413_1</name>
</gene>
<comment type="caution">
    <text evidence="1">The sequence shown here is derived from an EMBL/GenBank/DDBJ whole genome shotgun (WGS) entry which is preliminary data.</text>
</comment>
<evidence type="ECO:0000313" key="2">
    <source>
        <dbReference type="Proteomes" id="UP000499080"/>
    </source>
</evidence>
<name>A0A4Y2DC79_ARAVE</name>
<sequence length="82" mass="9223">MRRRFRGRDAQLTPPMAISIERLGRELTFNGSSTSGFSLPTFQCHFRSRSAPKDRIITRGVQEILGIKGLDADIVLKNYGGR</sequence>
<dbReference type="Proteomes" id="UP000499080">
    <property type="component" value="Unassembled WGS sequence"/>
</dbReference>
<reference evidence="1 2" key="1">
    <citation type="journal article" date="2019" name="Sci. Rep.">
        <title>Orb-weaving spider Araneus ventricosus genome elucidates the spidroin gene catalogue.</title>
        <authorList>
            <person name="Kono N."/>
            <person name="Nakamura H."/>
            <person name="Ohtoshi R."/>
            <person name="Moran D.A.P."/>
            <person name="Shinohara A."/>
            <person name="Yoshida Y."/>
            <person name="Fujiwara M."/>
            <person name="Mori M."/>
            <person name="Tomita M."/>
            <person name="Arakawa K."/>
        </authorList>
    </citation>
    <scope>NUCLEOTIDE SEQUENCE [LARGE SCALE GENOMIC DNA]</scope>
</reference>
<organism evidence="1 2">
    <name type="scientific">Araneus ventricosus</name>
    <name type="common">Orbweaver spider</name>
    <name type="synonym">Epeira ventricosa</name>
    <dbReference type="NCBI Taxonomy" id="182803"/>
    <lineage>
        <taxon>Eukaryota</taxon>
        <taxon>Metazoa</taxon>
        <taxon>Ecdysozoa</taxon>
        <taxon>Arthropoda</taxon>
        <taxon>Chelicerata</taxon>
        <taxon>Arachnida</taxon>
        <taxon>Araneae</taxon>
        <taxon>Araneomorphae</taxon>
        <taxon>Entelegynae</taxon>
        <taxon>Araneoidea</taxon>
        <taxon>Araneidae</taxon>
        <taxon>Araneus</taxon>
    </lineage>
</organism>
<dbReference type="AlphaFoldDB" id="A0A4Y2DC79"/>
<protein>
    <submittedName>
        <fullName evidence="1">Uncharacterized protein</fullName>
    </submittedName>
</protein>
<evidence type="ECO:0000313" key="1">
    <source>
        <dbReference type="EMBL" id="GBM13474.1"/>
    </source>
</evidence>
<proteinExistence type="predicted"/>
<accession>A0A4Y2DC79</accession>
<keyword evidence="2" id="KW-1185">Reference proteome</keyword>